<dbReference type="Pfam" id="PF00106">
    <property type="entry name" value="adh_short"/>
    <property type="match status" value="1"/>
</dbReference>
<dbReference type="GO" id="GO:0016491">
    <property type="term" value="F:oxidoreductase activity"/>
    <property type="evidence" value="ECO:0007669"/>
    <property type="project" value="UniProtKB-KW"/>
</dbReference>
<sequence>MLHPRAIIVTGANRGIGRAICETILARPDVGPLQLLATSRKGEDLALKTQHGNQKVLYAQLDISKSESIRAFGAEVKKHVPEVSVLVNNAGVNLDFEQQYNLEHAKKTIDINFRGTIEMCQTFLPQLSNTGRIVSLSSVASNINIYNEEIQNRFRSAATIADLEQIAQDFENSVRTSTESAAGFGGPQRSYNVSKALLRAATRILSHQHRTEYPDSHVLINCCCPGWIDTDMGGLVSRRGTRPPKTAEEGARIPVRLALDHLGGVTGEYLANESVRSRDDGAVQRWE</sequence>
<protein>
    <submittedName>
        <fullName evidence="5">NAD(P)-binding protein</fullName>
    </submittedName>
</protein>
<evidence type="ECO:0000256" key="2">
    <source>
        <dbReference type="ARBA" id="ARBA00022857"/>
    </source>
</evidence>
<accession>M3B033</accession>
<organism evidence="5 6">
    <name type="scientific">Sphaerulina musiva (strain SO2202)</name>
    <name type="common">Poplar stem canker fungus</name>
    <name type="synonym">Septoria musiva</name>
    <dbReference type="NCBI Taxonomy" id="692275"/>
    <lineage>
        <taxon>Eukaryota</taxon>
        <taxon>Fungi</taxon>
        <taxon>Dikarya</taxon>
        <taxon>Ascomycota</taxon>
        <taxon>Pezizomycotina</taxon>
        <taxon>Dothideomycetes</taxon>
        <taxon>Dothideomycetidae</taxon>
        <taxon>Mycosphaerellales</taxon>
        <taxon>Mycosphaerellaceae</taxon>
        <taxon>Sphaerulina</taxon>
    </lineage>
</organism>
<dbReference type="InterPro" id="IPR002347">
    <property type="entry name" value="SDR_fam"/>
</dbReference>
<gene>
    <name evidence="5" type="ORF">SEPMUDRAFT_148534</name>
</gene>
<dbReference type="OrthoDB" id="191139at2759"/>
<dbReference type="eggNOG" id="KOG1208">
    <property type="taxonomic scope" value="Eukaryota"/>
</dbReference>
<evidence type="ECO:0000313" key="6">
    <source>
        <dbReference type="Proteomes" id="UP000016931"/>
    </source>
</evidence>
<dbReference type="PRINTS" id="PR00081">
    <property type="entry name" value="GDHRDH"/>
</dbReference>
<reference evidence="5 6" key="1">
    <citation type="journal article" date="2012" name="PLoS Pathog.">
        <title>Diverse lifestyles and strategies of plant pathogenesis encoded in the genomes of eighteen Dothideomycetes fungi.</title>
        <authorList>
            <person name="Ohm R.A."/>
            <person name="Feau N."/>
            <person name="Henrissat B."/>
            <person name="Schoch C.L."/>
            <person name="Horwitz B.A."/>
            <person name="Barry K.W."/>
            <person name="Condon B.J."/>
            <person name="Copeland A.C."/>
            <person name="Dhillon B."/>
            <person name="Glaser F."/>
            <person name="Hesse C.N."/>
            <person name="Kosti I."/>
            <person name="LaButti K."/>
            <person name="Lindquist E.A."/>
            <person name="Lucas S."/>
            <person name="Salamov A.A."/>
            <person name="Bradshaw R.E."/>
            <person name="Ciuffetti L."/>
            <person name="Hamelin R.C."/>
            <person name="Kema G.H.J."/>
            <person name="Lawrence C."/>
            <person name="Scott J.A."/>
            <person name="Spatafora J.W."/>
            <person name="Turgeon B.G."/>
            <person name="de Wit P.J.G.M."/>
            <person name="Zhong S."/>
            <person name="Goodwin S.B."/>
            <person name="Grigoriev I.V."/>
        </authorList>
    </citation>
    <scope>NUCLEOTIDE SEQUENCE [LARGE SCALE GENOMIC DNA]</scope>
    <source>
        <strain evidence="5 6">SO2202</strain>
    </source>
</reference>
<keyword evidence="6" id="KW-1185">Reference proteome</keyword>
<feature type="non-terminal residue" evidence="5">
    <location>
        <position position="1"/>
    </location>
</feature>
<dbReference type="PANTHER" id="PTHR43963:SF6">
    <property type="entry name" value="CHAIN DEHYDROGENASE FAMILY PROTEIN, PUTATIVE (AFU_ORTHOLOGUE AFUA_3G15350)-RELATED"/>
    <property type="match status" value="1"/>
</dbReference>
<dbReference type="Proteomes" id="UP000016931">
    <property type="component" value="Unassembled WGS sequence"/>
</dbReference>
<dbReference type="PRINTS" id="PR00080">
    <property type="entry name" value="SDRFAMILY"/>
</dbReference>
<dbReference type="GeneID" id="27902116"/>
<dbReference type="Gene3D" id="3.40.50.720">
    <property type="entry name" value="NAD(P)-binding Rossmann-like Domain"/>
    <property type="match status" value="1"/>
</dbReference>
<dbReference type="STRING" id="692275.M3B033"/>
<keyword evidence="3" id="KW-0560">Oxidoreductase</keyword>
<evidence type="ECO:0000313" key="5">
    <source>
        <dbReference type="EMBL" id="EMF13152.1"/>
    </source>
</evidence>
<dbReference type="OMA" id="YWANDSV"/>
<evidence type="ECO:0000256" key="3">
    <source>
        <dbReference type="ARBA" id="ARBA00023002"/>
    </source>
</evidence>
<keyword evidence="2" id="KW-0521">NADP</keyword>
<dbReference type="InterPro" id="IPR036291">
    <property type="entry name" value="NAD(P)-bd_dom_sf"/>
</dbReference>
<dbReference type="HOGENOM" id="CLU_010194_9_0_1"/>
<dbReference type="PANTHER" id="PTHR43963">
    <property type="entry name" value="CARBONYL REDUCTASE 1-RELATED"/>
    <property type="match status" value="1"/>
</dbReference>
<evidence type="ECO:0000256" key="4">
    <source>
        <dbReference type="RuleBase" id="RU000363"/>
    </source>
</evidence>
<proteinExistence type="inferred from homology"/>
<dbReference type="AlphaFoldDB" id="M3B033"/>
<dbReference type="RefSeq" id="XP_016761273.1">
    <property type="nucleotide sequence ID" value="XM_016904979.1"/>
</dbReference>
<dbReference type="EMBL" id="KB456263">
    <property type="protein sequence ID" value="EMF13152.1"/>
    <property type="molecule type" value="Genomic_DNA"/>
</dbReference>
<evidence type="ECO:0000256" key="1">
    <source>
        <dbReference type="ARBA" id="ARBA00006484"/>
    </source>
</evidence>
<dbReference type="SUPFAM" id="SSF51735">
    <property type="entry name" value="NAD(P)-binding Rossmann-fold domains"/>
    <property type="match status" value="1"/>
</dbReference>
<name>M3B033_SPHMS</name>
<comment type="similarity">
    <text evidence="1 4">Belongs to the short-chain dehydrogenases/reductases (SDR) family.</text>
</comment>